<dbReference type="InterPro" id="IPR002885">
    <property type="entry name" value="PPR_rpt"/>
</dbReference>
<dbReference type="PANTHER" id="PTHR47926">
    <property type="entry name" value="PENTATRICOPEPTIDE REPEAT-CONTAINING PROTEIN"/>
    <property type="match status" value="1"/>
</dbReference>
<dbReference type="AlphaFoldDB" id="A0A2I0AJ87"/>
<dbReference type="Proteomes" id="UP000236161">
    <property type="component" value="Unassembled WGS sequence"/>
</dbReference>
<dbReference type="STRING" id="1088818.A0A2I0AJ87"/>
<dbReference type="EMBL" id="KZ451979">
    <property type="protein sequence ID" value="PKA55595.1"/>
    <property type="molecule type" value="Genomic_DNA"/>
</dbReference>
<organism evidence="2 3">
    <name type="scientific">Apostasia shenzhenica</name>
    <dbReference type="NCBI Taxonomy" id="1088818"/>
    <lineage>
        <taxon>Eukaryota</taxon>
        <taxon>Viridiplantae</taxon>
        <taxon>Streptophyta</taxon>
        <taxon>Embryophyta</taxon>
        <taxon>Tracheophyta</taxon>
        <taxon>Spermatophyta</taxon>
        <taxon>Magnoliopsida</taxon>
        <taxon>Liliopsida</taxon>
        <taxon>Asparagales</taxon>
        <taxon>Orchidaceae</taxon>
        <taxon>Apostasioideae</taxon>
        <taxon>Apostasia</taxon>
    </lineage>
</organism>
<evidence type="ECO:0000313" key="3">
    <source>
        <dbReference type="Proteomes" id="UP000236161"/>
    </source>
</evidence>
<keyword evidence="2" id="KW-0378">Hydrolase</keyword>
<dbReference type="GO" id="GO:0016787">
    <property type="term" value="F:hydrolase activity"/>
    <property type="evidence" value="ECO:0007669"/>
    <property type="project" value="UniProtKB-KW"/>
</dbReference>
<dbReference type="GO" id="GO:0009451">
    <property type="term" value="P:RNA modification"/>
    <property type="evidence" value="ECO:0007669"/>
    <property type="project" value="InterPro"/>
</dbReference>
<sequence>MEKAKKSFDSYKQMKNENLKPNVVTFLSLISASRHNGLVEKELNCFISLVLDHGIEPCAEHDSRMVDLLGRAGFLEEAIELIDKMPLEAEVGQSFDSHKGFHLFVYPSPLVALSRRRDLRRIPLYFVSVPAADHRGISVESASRRGRRGSLSFAGLSSQRGERHLEVFFA</sequence>
<dbReference type="GO" id="GO:0003723">
    <property type="term" value="F:RNA binding"/>
    <property type="evidence" value="ECO:0007669"/>
    <property type="project" value="InterPro"/>
</dbReference>
<dbReference type="OrthoDB" id="691369at2759"/>
<dbReference type="EC" id="3.6.1.-" evidence="2"/>
<reference evidence="2 3" key="1">
    <citation type="journal article" date="2017" name="Nature">
        <title>The Apostasia genome and the evolution of orchids.</title>
        <authorList>
            <person name="Zhang G.Q."/>
            <person name="Liu K.W."/>
            <person name="Li Z."/>
            <person name="Lohaus R."/>
            <person name="Hsiao Y.Y."/>
            <person name="Niu S.C."/>
            <person name="Wang J.Y."/>
            <person name="Lin Y.C."/>
            <person name="Xu Q."/>
            <person name="Chen L.J."/>
            <person name="Yoshida K."/>
            <person name="Fujiwara S."/>
            <person name="Wang Z.W."/>
            <person name="Zhang Y.Q."/>
            <person name="Mitsuda N."/>
            <person name="Wang M."/>
            <person name="Liu G.H."/>
            <person name="Pecoraro L."/>
            <person name="Huang H.X."/>
            <person name="Xiao X.J."/>
            <person name="Lin M."/>
            <person name="Wu X.Y."/>
            <person name="Wu W.L."/>
            <person name="Chen Y.Y."/>
            <person name="Chang S.B."/>
            <person name="Sakamoto S."/>
            <person name="Ohme-Takagi M."/>
            <person name="Yagi M."/>
            <person name="Zeng S.J."/>
            <person name="Shen C.Y."/>
            <person name="Yeh C.M."/>
            <person name="Luo Y.B."/>
            <person name="Tsai W.C."/>
            <person name="Van de Peer Y."/>
            <person name="Liu Z.J."/>
        </authorList>
    </citation>
    <scope>NUCLEOTIDE SEQUENCE [LARGE SCALE GENOMIC DNA]</scope>
    <source>
        <strain evidence="3">cv. Shenzhen</strain>
        <tissue evidence="2">Stem</tissue>
    </source>
</reference>
<keyword evidence="1" id="KW-0677">Repeat</keyword>
<accession>A0A2I0AJ87</accession>
<protein>
    <submittedName>
        <fullName evidence="2">Pentatricopeptide repeat-containing protein</fullName>
        <ecNumber evidence="2">3.6.1.-</ecNumber>
    </submittedName>
</protein>
<evidence type="ECO:0000313" key="2">
    <source>
        <dbReference type="EMBL" id="PKA55595.1"/>
    </source>
</evidence>
<gene>
    <name evidence="2" type="primary">PCMP-E26</name>
    <name evidence="2" type="ORF">AXF42_Ash006797</name>
</gene>
<dbReference type="InterPro" id="IPR046960">
    <property type="entry name" value="PPR_At4g14850-like_plant"/>
</dbReference>
<keyword evidence="3" id="KW-1185">Reference proteome</keyword>
<dbReference type="Pfam" id="PF01535">
    <property type="entry name" value="PPR"/>
    <property type="match status" value="1"/>
</dbReference>
<proteinExistence type="predicted"/>
<dbReference type="Gene3D" id="1.25.40.10">
    <property type="entry name" value="Tetratricopeptide repeat domain"/>
    <property type="match status" value="1"/>
</dbReference>
<evidence type="ECO:0000256" key="1">
    <source>
        <dbReference type="ARBA" id="ARBA00022737"/>
    </source>
</evidence>
<name>A0A2I0AJ87_9ASPA</name>
<dbReference type="InterPro" id="IPR011990">
    <property type="entry name" value="TPR-like_helical_dom_sf"/>
</dbReference>